<protein>
    <submittedName>
        <fullName evidence="2">Serogroup A1</fullName>
    </submittedName>
</protein>
<evidence type="ECO:0000313" key="2">
    <source>
        <dbReference type="EMBL" id="CUN79046.1"/>
    </source>
</evidence>
<gene>
    <name evidence="2" type="primary">fimA</name>
    <name evidence="2" type="ORF">ERS852395_01322</name>
</gene>
<dbReference type="SUPFAM" id="SSF54523">
    <property type="entry name" value="Pili subunits"/>
    <property type="match status" value="1"/>
</dbReference>
<keyword evidence="1" id="KW-1133">Transmembrane helix</keyword>
<dbReference type="AlphaFoldDB" id="A0A173ZUE5"/>
<evidence type="ECO:0000256" key="1">
    <source>
        <dbReference type="SAM" id="Phobius"/>
    </source>
</evidence>
<dbReference type="PROSITE" id="PS00409">
    <property type="entry name" value="PROKAR_NTER_METHYL"/>
    <property type="match status" value="1"/>
</dbReference>
<sequence length="308" mass="34360">MQKRDKGFTLVELIVVVAILAILVGLLAPSYTKYVERSRESTDLANVRTEYGEMMADINLDGKDPEKAKRTVKLKQKIDDWQSAETITIAGISHTVGDEDTANWKGIPVANGTCEISLNDDNSVRFTWSGGNESGGKKYPFNIGEDLQAPLLKSNVLNLLDPKTNYEIDFRCKKSTNDMVNKVKEKIGDDSLLQHGTWAYLKRPGTQDSYLFWTSVNTDDVGADKTIPVLINKGNNFYISETTTATRNPGNKTNEYVAISDHLVSGSDFQNILKKGQEYSTLEAAYNAYEKLLTEGKYVEYKDTLPKS</sequence>
<dbReference type="RefSeq" id="WP_055053088.1">
    <property type="nucleotide sequence ID" value="NZ_CYZA01000006.1"/>
</dbReference>
<proteinExistence type="predicted"/>
<dbReference type="InterPro" id="IPR045584">
    <property type="entry name" value="Pilin-like"/>
</dbReference>
<dbReference type="Gene3D" id="3.30.700.10">
    <property type="entry name" value="Glycoprotein, Type 4 Pilin"/>
    <property type="match status" value="1"/>
</dbReference>
<dbReference type="EMBL" id="CYZA01000006">
    <property type="protein sequence ID" value="CUN79046.1"/>
    <property type="molecule type" value="Genomic_DNA"/>
</dbReference>
<evidence type="ECO:0000313" key="3">
    <source>
        <dbReference type="Proteomes" id="UP000095447"/>
    </source>
</evidence>
<dbReference type="NCBIfam" id="TIGR02532">
    <property type="entry name" value="IV_pilin_GFxxxE"/>
    <property type="match status" value="1"/>
</dbReference>
<keyword evidence="1" id="KW-0472">Membrane</keyword>
<dbReference type="InterPro" id="IPR012902">
    <property type="entry name" value="N_methyl_site"/>
</dbReference>
<dbReference type="Pfam" id="PF07963">
    <property type="entry name" value="N_methyl"/>
    <property type="match status" value="1"/>
</dbReference>
<feature type="transmembrane region" description="Helical" evidence="1">
    <location>
        <begin position="7"/>
        <end position="28"/>
    </location>
</feature>
<accession>A0A173ZUE5</accession>
<name>A0A173ZUE5_9FIRM</name>
<keyword evidence="1" id="KW-0812">Transmembrane</keyword>
<reference evidence="2 3" key="1">
    <citation type="submission" date="2015-09" db="EMBL/GenBank/DDBJ databases">
        <authorList>
            <consortium name="Pathogen Informatics"/>
        </authorList>
    </citation>
    <scope>NUCLEOTIDE SEQUENCE [LARGE SCALE GENOMIC DNA]</scope>
    <source>
        <strain evidence="2 3">2789STDY5608838</strain>
    </source>
</reference>
<dbReference type="Proteomes" id="UP000095447">
    <property type="component" value="Unassembled WGS sequence"/>
</dbReference>
<organism evidence="2 3">
    <name type="scientific">Blautia obeum</name>
    <dbReference type="NCBI Taxonomy" id="40520"/>
    <lineage>
        <taxon>Bacteria</taxon>
        <taxon>Bacillati</taxon>
        <taxon>Bacillota</taxon>
        <taxon>Clostridia</taxon>
        <taxon>Lachnospirales</taxon>
        <taxon>Lachnospiraceae</taxon>
        <taxon>Blautia</taxon>
    </lineage>
</organism>